<dbReference type="InterPro" id="IPR002048">
    <property type="entry name" value="EF_hand_dom"/>
</dbReference>
<dbReference type="PROSITE" id="PS00018">
    <property type="entry name" value="EF_HAND_1"/>
    <property type="match status" value="2"/>
</dbReference>
<sequence length="406" mass="45743">MDAETSSIFQTEREKPVDASDIPDGDWAAAKREVVRLRQLLPNPSQHPMPPISSHTQRRTTSRLDESGVFDPKSSNESPDGWAIWSVDPIRNERNPSSRAARTAPPWRSPSARGEEVDPKRSDECGEGRTLWSHDQHSTFGRGRRHYIVPGSGSTTAQDDEMHARNIDESPGGRAVWAPHPHDMGYLHPGAVHLLDNIRLKLFERFDSLHASFLKLDMNQSGYISEDEFRFCMANMGFPMTDDEFKLLQVSYPHMEAMGKTNKGIGYLEFVNIMTDELLYTPGEGEDEADDQYARRRTAFQPTHVDRPITGGNREARVGLGAIKTMFARQIFGLYKSMKDAFKAADRDGSGFIELSEFTRLLQDTLGIDADEGQAREMLRQFGTNGDGKLAYSEFVKFLRTINRGV</sequence>
<dbReference type="EMBL" id="CAADRA010005345">
    <property type="protein sequence ID" value="VFT88810.1"/>
    <property type="molecule type" value="Genomic_DNA"/>
</dbReference>
<keyword evidence="1" id="KW-0106">Calcium</keyword>
<evidence type="ECO:0000256" key="2">
    <source>
        <dbReference type="SAM" id="MobiDB-lite"/>
    </source>
</evidence>
<reference evidence="4" key="2">
    <citation type="submission" date="2019-06" db="EMBL/GenBank/DDBJ databases">
        <title>Genomics analysis of Aphanomyces spp. identifies a new class of oomycete effector associated with host adaptation.</title>
        <authorList>
            <person name="Gaulin E."/>
        </authorList>
    </citation>
    <scope>NUCLEOTIDE SEQUENCE</scope>
    <source>
        <strain evidence="4">CBS 578.67</strain>
    </source>
</reference>
<feature type="region of interest" description="Disordered" evidence="2">
    <location>
        <begin position="38"/>
        <end position="160"/>
    </location>
</feature>
<evidence type="ECO:0000313" key="5">
    <source>
        <dbReference type="EMBL" id="VFT88810.1"/>
    </source>
</evidence>
<dbReference type="InterPro" id="IPR018247">
    <property type="entry name" value="EF_Hand_1_Ca_BS"/>
</dbReference>
<evidence type="ECO:0000259" key="3">
    <source>
        <dbReference type="PROSITE" id="PS50222"/>
    </source>
</evidence>
<protein>
    <submittedName>
        <fullName evidence="5">Aste57867_11955 protein</fullName>
    </submittedName>
</protein>
<dbReference type="Gene3D" id="1.10.238.10">
    <property type="entry name" value="EF-hand"/>
    <property type="match status" value="2"/>
</dbReference>
<dbReference type="GO" id="GO:0005509">
    <property type="term" value="F:calcium ion binding"/>
    <property type="evidence" value="ECO:0007669"/>
    <property type="project" value="InterPro"/>
</dbReference>
<feature type="domain" description="EF-hand" evidence="3">
    <location>
        <begin position="333"/>
        <end position="368"/>
    </location>
</feature>
<dbReference type="Pfam" id="PF13499">
    <property type="entry name" value="EF-hand_7"/>
    <property type="match status" value="1"/>
</dbReference>
<organism evidence="5 6">
    <name type="scientific">Aphanomyces stellatus</name>
    <dbReference type="NCBI Taxonomy" id="120398"/>
    <lineage>
        <taxon>Eukaryota</taxon>
        <taxon>Sar</taxon>
        <taxon>Stramenopiles</taxon>
        <taxon>Oomycota</taxon>
        <taxon>Saprolegniomycetes</taxon>
        <taxon>Saprolegniales</taxon>
        <taxon>Verrucalvaceae</taxon>
        <taxon>Aphanomyces</taxon>
    </lineage>
</organism>
<dbReference type="PROSITE" id="PS50222">
    <property type="entry name" value="EF_HAND_2"/>
    <property type="match status" value="3"/>
</dbReference>
<evidence type="ECO:0000256" key="1">
    <source>
        <dbReference type="ARBA" id="ARBA00022837"/>
    </source>
</evidence>
<gene>
    <name evidence="5" type="primary">Aste57867_11955</name>
    <name evidence="4" type="ORF">As57867_011910</name>
    <name evidence="5" type="ORF">ASTE57867_11955</name>
</gene>
<dbReference type="AlphaFoldDB" id="A0A485KUT0"/>
<feature type="domain" description="EF-hand" evidence="3">
    <location>
        <begin position="370"/>
        <end position="405"/>
    </location>
</feature>
<name>A0A485KUT0_9STRA</name>
<feature type="region of interest" description="Disordered" evidence="2">
    <location>
        <begin position="1"/>
        <end position="26"/>
    </location>
</feature>
<dbReference type="CDD" id="cd00051">
    <property type="entry name" value="EFh"/>
    <property type="match status" value="1"/>
</dbReference>
<dbReference type="SMART" id="SM00054">
    <property type="entry name" value="EFh"/>
    <property type="match status" value="3"/>
</dbReference>
<feature type="domain" description="EF-hand" evidence="3">
    <location>
        <begin position="204"/>
        <end position="239"/>
    </location>
</feature>
<proteinExistence type="predicted"/>
<dbReference type="Proteomes" id="UP000332933">
    <property type="component" value="Unassembled WGS sequence"/>
</dbReference>
<feature type="compositionally biased region" description="Polar residues" evidence="2">
    <location>
        <begin position="1"/>
        <end position="10"/>
    </location>
</feature>
<evidence type="ECO:0000313" key="4">
    <source>
        <dbReference type="EMBL" id="KAF0697354.1"/>
    </source>
</evidence>
<reference evidence="5 6" key="1">
    <citation type="submission" date="2019-03" db="EMBL/GenBank/DDBJ databases">
        <authorList>
            <person name="Gaulin E."/>
            <person name="Dumas B."/>
        </authorList>
    </citation>
    <scope>NUCLEOTIDE SEQUENCE [LARGE SCALE GENOMIC DNA]</scope>
    <source>
        <strain evidence="5">CBS 568.67</strain>
    </source>
</reference>
<dbReference type="PANTHER" id="PTHR20875:SF2">
    <property type="entry name" value="EF-HAND CALCIUM-BINDING DOMAIN-CONTAINING PROTEIN 6"/>
    <property type="match status" value="1"/>
</dbReference>
<dbReference type="Pfam" id="PF13202">
    <property type="entry name" value="EF-hand_5"/>
    <property type="match status" value="1"/>
</dbReference>
<keyword evidence="6" id="KW-1185">Reference proteome</keyword>
<feature type="compositionally biased region" description="Basic and acidic residues" evidence="2">
    <location>
        <begin position="113"/>
        <end position="137"/>
    </location>
</feature>
<dbReference type="OrthoDB" id="79045at2759"/>
<dbReference type="PANTHER" id="PTHR20875">
    <property type="entry name" value="EF-HAND CALCIUM-BINDING DOMAIN-CONTAINING PROTEIN 6-RELATED"/>
    <property type="match status" value="1"/>
</dbReference>
<dbReference type="SUPFAM" id="SSF47473">
    <property type="entry name" value="EF-hand"/>
    <property type="match status" value="1"/>
</dbReference>
<dbReference type="GO" id="GO:0005654">
    <property type="term" value="C:nucleoplasm"/>
    <property type="evidence" value="ECO:0007669"/>
    <property type="project" value="TreeGrafter"/>
</dbReference>
<accession>A0A485KUT0</accession>
<dbReference type="InterPro" id="IPR011992">
    <property type="entry name" value="EF-hand-dom_pair"/>
</dbReference>
<dbReference type="InterPro" id="IPR052603">
    <property type="entry name" value="EFCB6"/>
</dbReference>
<dbReference type="EMBL" id="VJMH01005324">
    <property type="protein sequence ID" value="KAF0697354.1"/>
    <property type="molecule type" value="Genomic_DNA"/>
</dbReference>
<evidence type="ECO:0000313" key="6">
    <source>
        <dbReference type="Proteomes" id="UP000332933"/>
    </source>
</evidence>